<gene>
    <name evidence="2" type="ORF">Aargi30884_29460</name>
</gene>
<proteinExistence type="predicted"/>
<keyword evidence="1" id="KW-1133">Transmembrane helix</keyword>
<organism evidence="2 3">
    <name type="scientific">Amedibacterium intestinale</name>
    <dbReference type="NCBI Taxonomy" id="2583452"/>
    <lineage>
        <taxon>Bacteria</taxon>
        <taxon>Bacillati</taxon>
        <taxon>Bacillota</taxon>
        <taxon>Erysipelotrichia</taxon>
        <taxon>Erysipelotrichales</taxon>
        <taxon>Erysipelotrichaceae</taxon>
        <taxon>Amedibacterium</taxon>
    </lineage>
</organism>
<keyword evidence="1" id="KW-0812">Transmembrane</keyword>
<keyword evidence="3" id="KW-1185">Reference proteome</keyword>
<feature type="transmembrane region" description="Helical" evidence="1">
    <location>
        <begin position="33"/>
        <end position="50"/>
    </location>
</feature>
<keyword evidence="1" id="KW-0472">Membrane</keyword>
<dbReference type="EMBL" id="AP019695">
    <property type="protein sequence ID" value="BBK24043.1"/>
    <property type="molecule type" value="Genomic_DNA"/>
</dbReference>
<feature type="transmembrane region" description="Helical" evidence="1">
    <location>
        <begin position="7"/>
        <end position="27"/>
    </location>
</feature>
<sequence>MKLLLRIILFPIILILSLLIAFSKFIVTIGGTILGLFSFLVILGALACIIQGEVKLGIEALIIAFLISPYGLPKIAMWMVAYLEYGKEKLKEI</sequence>
<protein>
    <submittedName>
        <fullName evidence="2">Membrane protein</fullName>
    </submittedName>
</protein>
<dbReference type="Proteomes" id="UP000464754">
    <property type="component" value="Chromosome"/>
</dbReference>
<dbReference type="KEGG" id="aarg:Aargi30884_29460"/>
<dbReference type="InterPro" id="IPR043753">
    <property type="entry name" value="DUF5699"/>
</dbReference>
<dbReference type="Pfam" id="PF18956">
    <property type="entry name" value="DUF5699"/>
    <property type="match status" value="1"/>
</dbReference>
<feature type="transmembrane region" description="Helical" evidence="1">
    <location>
        <begin position="62"/>
        <end position="83"/>
    </location>
</feature>
<name>A0A6N4TMQ6_9FIRM</name>
<accession>A0A6N4TMQ6</accession>
<evidence type="ECO:0000256" key="1">
    <source>
        <dbReference type="SAM" id="Phobius"/>
    </source>
</evidence>
<evidence type="ECO:0000313" key="3">
    <source>
        <dbReference type="Proteomes" id="UP000464754"/>
    </source>
</evidence>
<evidence type="ECO:0000313" key="2">
    <source>
        <dbReference type="EMBL" id="BBK24043.1"/>
    </source>
</evidence>
<dbReference type="AlphaFoldDB" id="A0A6N4TMQ6"/>
<reference evidence="3" key="1">
    <citation type="submission" date="2019-05" db="EMBL/GenBank/DDBJ databases">
        <title>Complete genome sequencing of Absiella argi strain JCM 30884.</title>
        <authorList>
            <person name="Sakamoto M."/>
            <person name="Murakami T."/>
            <person name="Mori H."/>
        </authorList>
    </citation>
    <scope>NUCLEOTIDE SEQUENCE [LARGE SCALE GENOMIC DNA]</scope>
    <source>
        <strain evidence="3">JCM 30884</strain>
    </source>
</reference>
<dbReference type="RefSeq" id="WP_163052619.1">
    <property type="nucleotide sequence ID" value="NZ_AP019695.1"/>
</dbReference>